<evidence type="ECO:0000313" key="2">
    <source>
        <dbReference type="Proteomes" id="UP000276133"/>
    </source>
</evidence>
<dbReference type="EMBL" id="REGN01004408">
    <property type="protein sequence ID" value="RNA17658.1"/>
    <property type="molecule type" value="Genomic_DNA"/>
</dbReference>
<keyword evidence="2" id="KW-1185">Reference proteome</keyword>
<evidence type="ECO:0000313" key="1">
    <source>
        <dbReference type="EMBL" id="RNA17658.1"/>
    </source>
</evidence>
<dbReference type="Proteomes" id="UP000276133">
    <property type="component" value="Unassembled WGS sequence"/>
</dbReference>
<proteinExistence type="predicted"/>
<comment type="caution">
    <text evidence="1">The sequence shown here is derived from an EMBL/GenBank/DDBJ whole genome shotgun (WGS) entry which is preliminary data.</text>
</comment>
<dbReference type="AlphaFoldDB" id="A0A3M7R328"/>
<reference evidence="1 2" key="1">
    <citation type="journal article" date="2018" name="Sci. Rep.">
        <title>Genomic signatures of local adaptation to the degree of environmental predictability in rotifers.</title>
        <authorList>
            <person name="Franch-Gras L."/>
            <person name="Hahn C."/>
            <person name="Garcia-Roger E.M."/>
            <person name="Carmona M.J."/>
            <person name="Serra M."/>
            <person name="Gomez A."/>
        </authorList>
    </citation>
    <scope>NUCLEOTIDE SEQUENCE [LARGE SCALE GENOMIC DNA]</scope>
    <source>
        <strain evidence="1">HYR1</strain>
    </source>
</reference>
<accession>A0A3M7R328</accession>
<sequence>MCSTDEDCFDKEIKYFDVIYKNSIDSWATILASLIKSLKNSTFPFLKKILNIIKNLQIS</sequence>
<name>A0A3M7R328_BRAPC</name>
<protein>
    <submittedName>
        <fullName evidence="1">Uncharacterized protein</fullName>
    </submittedName>
</protein>
<gene>
    <name evidence="1" type="ORF">BpHYR1_024501</name>
</gene>
<organism evidence="1 2">
    <name type="scientific">Brachionus plicatilis</name>
    <name type="common">Marine rotifer</name>
    <name type="synonym">Brachionus muelleri</name>
    <dbReference type="NCBI Taxonomy" id="10195"/>
    <lineage>
        <taxon>Eukaryota</taxon>
        <taxon>Metazoa</taxon>
        <taxon>Spiralia</taxon>
        <taxon>Gnathifera</taxon>
        <taxon>Rotifera</taxon>
        <taxon>Eurotatoria</taxon>
        <taxon>Monogononta</taxon>
        <taxon>Pseudotrocha</taxon>
        <taxon>Ploima</taxon>
        <taxon>Brachionidae</taxon>
        <taxon>Brachionus</taxon>
    </lineage>
</organism>